<dbReference type="GO" id="GO:0061817">
    <property type="term" value="P:endoplasmic reticulum-plasma membrane tethering"/>
    <property type="evidence" value="ECO:0007669"/>
    <property type="project" value="TreeGrafter"/>
</dbReference>
<dbReference type="InterPro" id="IPR013783">
    <property type="entry name" value="Ig-like_fold"/>
</dbReference>
<evidence type="ECO:0000259" key="5">
    <source>
        <dbReference type="PROSITE" id="PS50202"/>
    </source>
</evidence>
<evidence type="ECO:0000313" key="6">
    <source>
        <dbReference type="EMBL" id="KAF7810051.1"/>
    </source>
</evidence>
<gene>
    <name evidence="6" type="ORF">G2W53_036794</name>
</gene>
<dbReference type="GO" id="GO:0090158">
    <property type="term" value="P:endoplasmic reticulum membrane organization"/>
    <property type="evidence" value="ECO:0007669"/>
    <property type="project" value="TreeGrafter"/>
</dbReference>
<proteinExistence type="inferred from homology"/>
<feature type="region of interest" description="Disordered" evidence="3">
    <location>
        <begin position="214"/>
        <end position="243"/>
    </location>
</feature>
<feature type="coiled-coil region" evidence="2">
    <location>
        <begin position="146"/>
        <end position="180"/>
    </location>
</feature>
<dbReference type="FunFam" id="2.60.40.10:FF:000813">
    <property type="entry name" value="Vesicle-associated protein 1-1"/>
    <property type="match status" value="1"/>
</dbReference>
<dbReference type="InterPro" id="IPR008962">
    <property type="entry name" value="PapD-like_sf"/>
</dbReference>
<organism evidence="6 7">
    <name type="scientific">Senna tora</name>
    <dbReference type="NCBI Taxonomy" id="362788"/>
    <lineage>
        <taxon>Eukaryota</taxon>
        <taxon>Viridiplantae</taxon>
        <taxon>Streptophyta</taxon>
        <taxon>Embryophyta</taxon>
        <taxon>Tracheophyta</taxon>
        <taxon>Spermatophyta</taxon>
        <taxon>Magnoliopsida</taxon>
        <taxon>eudicotyledons</taxon>
        <taxon>Gunneridae</taxon>
        <taxon>Pentapetalae</taxon>
        <taxon>rosids</taxon>
        <taxon>fabids</taxon>
        <taxon>Fabales</taxon>
        <taxon>Fabaceae</taxon>
        <taxon>Caesalpinioideae</taxon>
        <taxon>Cassia clade</taxon>
        <taxon>Senna</taxon>
    </lineage>
</organism>
<sequence>MSATVGNQLISVTPDELRFPFELEKQAFCDLKVLNNTEHHIAFKVKTTSPKKYFVRPNTGVIQPWDSCIIRVTLQAQQEYPPDMQCKDKFLLQSTIVTQITDVDELPPDTFNKDSGNQIEECKLRVVYVTNTSASEDEASKGTAQKSDANSVLQRLKEERDAASRQTVQLKQELEMLKKRRNRSSPGVSFKFALIVCLIGILVGLFLKLTWGSSSSSTGSSPPIEVAPPIESSPPTEFPPPTQ</sequence>
<dbReference type="SUPFAM" id="SSF49354">
    <property type="entry name" value="PapD-like"/>
    <property type="match status" value="1"/>
</dbReference>
<evidence type="ECO:0000256" key="3">
    <source>
        <dbReference type="SAM" id="MobiDB-lite"/>
    </source>
</evidence>
<evidence type="ECO:0000313" key="7">
    <source>
        <dbReference type="Proteomes" id="UP000634136"/>
    </source>
</evidence>
<keyword evidence="4" id="KW-0472">Membrane</keyword>
<feature type="domain" description="MSP" evidence="5">
    <location>
        <begin position="9"/>
        <end position="129"/>
    </location>
</feature>
<keyword evidence="4" id="KW-0812">Transmembrane</keyword>
<keyword evidence="4" id="KW-1133">Transmembrane helix</keyword>
<dbReference type="PIRSF" id="PIRSF019693">
    <property type="entry name" value="VAMP-associated"/>
    <property type="match status" value="1"/>
</dbReference>
<dbReference type="GO" id="GO:0005886">
    <property type="term" value="C:plasma membrane"/>
    <property type="evidence" value="ECO:0007669"/>
    <property type="project" value="TreeGrafter"/>
</dbReference>
<comment type="similarity">
    <text evidence="1">Belongs to the VAMP-associated protein (VAP) (TC 9.B.17) family.</text>
</comment>
<name>A0A834W915_9FABA</name>
<reference evidence="6" key="1">
    <citation type="submission" date="2020-09" db="EMBL/GenBank/DDBJ databases">
        <title>Genome-Enabled Discovery of Anthraquinone Biosynthesis in Senna tora.</title>
        <authorList>
            <person name="Kang S.-H."/>
            <person name="Pandey R.P."/>
            <person name="Lee C.-M."/>
            <person name="Sim J.-S."/>
            <person name="Jeong J.-T."/>
            <person name="Choi B.-S."/>
            <person name="Jung M."/>
            <person name="Ginzburg D."/>
            <person name="Zhao K."/>
            <person name="Won S.Y."/>
            <person name="Oh T.-J."/>
            <person name="Yu Y."/>
            <person name="Kim N.-H."/>
            <person name="Lee O.R."/>
            <person name="Lee T.-H."/>
            <person name="Bashyal P."/>
            <person name="Kim T.-S."/>
            <person name="Lee W.-H."/>
            <person name="Kawkins C."/>
            <person name="Kim C.-K."/>
            <person name="Kim J.S."/>
            <person name="Ahn B.O."/>
            <person name="Rhee S.Y."/>
            <person name="Sohng J.K."/>
        </authorList>
    </citation>
    <scope>NUCLEOTIDE SEQUENCE</scope>
    <source>
        <tissue evidence="6">Leaf</tissue>
    </source>
</reference>
<evidence type="ECO:0000256" key="4">
    <source>
        <dbReference type="SAM" id="Phobius"/>
    </source>
</evidence>
<dbReference type="PANTHER" id="PTHR10809:SF42">
    <property type="entry name" value="VESICLE-ASSOCIATED PROTEIN 2-1"/>
    <property type="match status" value="1"/>
</dbReference>
<accession>A0A834W915</accession>
<dbReference type="Proteomes" id="UP000634136">
    <property type="component" value="Unassembled WGS sequence"/>
</dbReference>
<dbReference type="InterPro" id="IPR000535">
    <property type="entry name" value="MSP_dom"/>
</dbReference>
<dbReference type="PANTHER" id="PTHR10809">
    <property type="entry name" value="VESICLE-ASSOCIATED MEMBRANE PROTEIN-ASSOCIATED PROTEIN"/>
    <property type="match status" value="1"/>
</dbReference>
<feature type="transmembrane region" description="Helical" evidence="4">
    <location>
        <begin position="188"/>
        <end position="207"/>
    </location>
</feature>
<dbReference type="EMBL" id="JAAIUW010000011">
    <property type="protein sequence ID" value="KAF7810051.1"/>
    <property type="molecule type" value="Genomic_DNA"/>
</dbReference>
<evidence type="ECO:0000256" key="2">
    <source>
        <dbReference type="SAM" id="Coils"/>
    </source>
</evidence>
<dbReference type="GO" id="GO:0005789">
    <property type="term" value="C:endoplasmic reticulum membrane"/>
    <property type="evidence" value="ECO:0007669"/>
    <property type="project" value="InterPro"/>
</dbReference>
<evidence type="ECO:0000256" key="1">
    <source>
        <dbReference type="ARBA" id="ARBA00008932"/>
    </source>
</evidence>
<dbReference type="AlphaFoldDB" id="A0A834W915"/>
<dbReference type="PROSITE" id="PS50202">
    <property type="entry name" value="MSP"/>
    <property type="match status" value="1"/>
</dbReference>
<comment type="caution">
    <text evidence="6">The sequence shown here is derived from an EMBL/GenBank/DDBJ whole genome shotgun (WGS) entry which is preliminary data.</text>
</comment>
<dbReference type="Gene3D" id="2.60.40.10">
    <property type="entry name" value="Immunoglobulins"/>
    <property type="match status" value="1"/>
</dbReference>
<keyword evidence="2" id="KW-0175">Coiled coil</keyword>
<dbReference type="Pfam" id="PF00635">
    <property type="entry name" value="Motile_Sperm"/>
    <property type="match status" value="1"/>
</dbReference>
<protein>
    <submittedName>
        <fullName evidence="6">Vesicle-associated protein 2-1 isoform X1</fullName>
    </submittedName>
</protein>
<keyword evidence="7" id="KW-1185">Reference proteome</keyword>
<dbReference type="InterPro" id="IPR016763">
    <property type="entry name" value="VAP"/>
</dbReference>
<dbReference type="OrthoDB" id="264603at2759"/>